<dbReference type="CDD" id="cd17039">
    <property type="entry name" value="Ubl_ubiquitin_like"/>
    <property type="match status" value="1"/>
</dbReference>
<comment type="caution">
    <text evidence="2">The sequence shown here is derived from an EMBL/GenBank/DDBJ whole genome shotgun (WGS) entry which is preliminary data.</text>
</comment>
<dbReference type="SMART" id="SM00213">
    <property type="entry name" value="UBQ"/>
    <property type="match status" value="1"/>
</dbReference>
<dbReference type="Gene3D" id="3.10.20.90">
    <property type="entry name" value="Phosphatidylinositol 3-kinase Catalytic Subunit, Chain A, domain 1"/>
    <property type="match status" value="1"/>
</dbReference>
<dbReference type="GO" id="GO:0070628">
    <property type="term" value="F:proteasome binding"/>
    <property type="evidence" value="ECO:0007669"/>
    <property type="project" value="TreeGrafter"/>
</dbReference>
<name>X6MDC4_RETFI</name>
<accession>X6MDC4</accession>
<dbReference type="InterPro" id="IPR000626">
    <property type="entry name" value="Ubiquitin-like_dom"/>
</dbReference>
<proteinExistence type="predicted"/>
<dbReference type="InterPro" id="IPR029071">
    <property type="entry name" value="Ubiquitin-like_domsf"/>
</dbReference>
<dbReference type="GO" id="GO:0043130">
    <property type="term" value="F:ubiquitin binding"/>
    <property type="evidence" value="ECO:0007669"/>
    <property type="project" value="TreeGrafter"/>
</dbReference>
<dbReference type="PROSITE" id="PS50053">
    <property type="entry name" value="UBIQUITIN_2"/>
    <property type="match status" value="1"/>
</dbReference>
<dbReference type="AlphaFoldDB" id="X6MDC4"/>
<dbReference type="OMA" id="CKACDER"/>
<evidence type="ECO:0000313" key="3">
    <source>
        <dbReference type="Proteomes" id="UP000023152"/>
    </source>
</evidence>
<dbReference type="PANTHER" id="PTHR10621:SF0">
    <property type="entry name" value="UV EXCISION REPAIR PROTEIN RAD23"/>
    <property type="match status" value="1"/>
</dbReference>
<reference evidence="2 3" key="1">
    <citation type="journal article" date="2013" name="Curr. Biol.">
        <title>The Genome of the Foraminiferan Reticulomyxa filosa.</title>
        <authorList>
            <person name="Glockner G."/>
            <person name="Hulsmann N."/>
            <person name="Schleicher M."/>
            <person name="Noegel A.A."/>
            <person name="Eichinger L."/>
            <person name="Gallinger C."/>
            <person name="Pawlowski J."/>
            <person name="Sierra R."/>
            <person name="Euteneuer U."/>
            <person name="Pillet L."/>
            <person name="Moustafa A."/>
            <person name="Platzer M."/>
            <person name="Groth M."/>
            <person name="Szafranski K."/>
            <person name="Schliwa M."/>
        </authorList>
    </citation>
    <scope>NUCLEOTIDE SEQUENCE [LARGE SCALE GENOMIC DNA]</scope>
</reference>
<dbReference type="GO" id="GO:0005829">
    <property type="term" value="C:cytosol"/>
    <property type="evidence" value="ECO:0007669"/>
    <property type="project" value="TreeGrafter"/>
</dbReference>
<dbReference type="PANTHER" id="PTHR10621">
    <property type="entry name" value="UV EXCISION REPAIR PROTEIN RAD23"/>
    <property type="match status" value="1"/>
</dbReference>
<dbReference type="Pfam" id="PF00240">
    <property type="entry name" value="ubiquitin"/>
    <property type="match status" value="1"/>
</dbReference>
<feature type="domain" description="Ubiquitin-like" evidence="1">
    <location>
        <begin position="9"/>
        <end position="84"/>
    </location>
</feature>
<dbReference type="GO" id="GO:0005654">
    <property type="term" value="C:nucleoplasm"/>
    <property type="evidence" value="ECO:0007669"/>
    <property type="project" value="TreeGrafter"/>
</dbReference>
<sequence>MSEKEQKIQTITIKTPTGKIVEIELDESDTVEKLKQEVEKEQNVKVNKQKLFYGEEELQDSKLVSSYGIKEGSFVRLSVPVRGGVVFSAPDVDKQQTKKTGKNEFRYWTVSPGLNYGGRCSNEDCKACDERVMASRGFGKFQPNIDEHVEEVIRCPGCKQTFEPSGFYFYRCNVSITFKKEGEKSLTRMPKKKVEGENYWELGGEEHEKAVYNYLEFEVEKL</sequence>
<dbReference type="SUPFAM" id="SSF54236">
    <property type="entry name" value="Ubiquitin-like"/>
    <property type="match status" value="1"/>
</dbReference>
<evidence type="ECO:0000259" key="1">
    <source>
        <dbReference type="PROSITE" id="PS50053"/>
    </source>
</evidence>
<dbReference type="GO" id="GO:0043161">
    <property type="term" value="P:proteasome-mediated ubiquitin-dependent protein catabolic process"/>
    <property type="evidence" value="ECO:0007669"/>
    <property type="project" value="TreeGrafter"/>
</dbReference>
<keyword evidence="3" id="KW-1185">Reference proteome</keyword>
<dbReference type="GO" id="GO:0031593">
    <property type="term" value="F:polyubiquitin modification-dependent protein binding"/>
    <property type="evidence" value="ECO:0007669"/>
    <property type="project" value="TreeGrafter"/>
</dbReference>
<protein>
    <submittedName>
        <fullName evidence="2">Ubiquitin</fullName>
    </submittedName>
</protein>
<gene>
    <name evidence="2" type="ORF">RFI_25962</name>
</gene>
<organism evidence="2 3">
    <name type="scientific">Reticulomyxa filosa</name>
    <dbReference type="NCBI Taxonomy" id="46433"/>
    <lineage>
        <taxon>Eukaryota</taxon>
        <taxon>Sar</taxon>
        <taxon>Rhizaria</taxon>
        <taxon>Retaria</taxon>
        <taxon>Foraminifera</taxon>
        <taxon>Monothalamids</taxon>
        <taxon>Reticulomyxidae</taxon>
        <taxon>Reticulomyxa</taxon>
    </lineage>
</organism>
<dbReference type="InterPro" id="IPR019956">
    <property type="entry name" value="Ubiquitin_dom"/>
</dbReference>
<dbReference type="PRINTS" id="PR00348">
    <property type="entry name" value="UBIQUITIN"/>
</dbReference>
<dbReference type="Proteomes" id="UP000023152">
    <property type="component" value="Unassembled WGS sequence"/>
</dbReference>
<evidence type="ECO:0000313" key="2">
    <source>
        <dbReference type="EMBL" id="ETO11412.1"/>
    </source>
</evidence>
<dbReference type="EMBL" id="ASPP01022498">
    <property type="protein sequence ID" value="ETO11412.1"/>
    <property type="molecule type" value="Genomic_DNA"/>
</dbReference>